<feature type="domain" description="Cysteine-rich" evidence="1">
    <location>
        <begin position="3"/>
        <end position="79"/>
    </location>
</feature>
<dbReference type="GO" id="GO:0016491">
    <property type="term" value="F:oxidoreductase activity"/>
    <property type="evidence" value="ECO:0007669"/>
    <property type="project" value="UniProtKB-ARBA"/>
</dbReference>
<dbReference type="KEGG" id="fax:FUAX_14930"/>
<dbReference type="AlphaFoldDB" id="A0AAU9CJG9"/>
<sequence length="238" mass="26142">MRIALFVPCYVDRFFPKVAISTFQVLKKLGYEPEVPSGQTCCGQPLGNSGFEAEAKEVADHFDDLFADYDYVVGPSGSCVDYAVEHHGEKEGERRIYELSEFLSDVAEMPDYSGTFDWKVGLHQSCHGLRNLRLGSSSETVSECFSKPGSLLAGIPGLELVELERKDECCGFGGAFCVDEADVSAKMGKDRLADHERSGTEVLTAVDMSCLMHLKGLIDRKKSGIKVMHIAEIINEAL</sequence>
<dbReference type="RefSeq" id="WP_338394281.1">
    <property type="nucleotide sequence ID" value="NZ_AP025314.1"/>
</dbReference>
<evidence type="ECO:0000313" key="2">
    <source>
        <dbReference type="EMBL" id="BDD09061.1"/>
    </source>
</evidence>
<evidence type="ECO:0000313" key="3">
    <source>
        <dbReference type="Proteomes" id="UP001348817"/>
    </source>
</evidence>
<organism evidence="2 3">
    <name type="scientific">Fulvitalea axinellae</name>
    <dbReference type="NCBI Taxonomy" id="1182444"/>
    <lineage>
        <taxon>Bacteria</taxon>
        <taxon>Pseudomonadati</taxon>
        <taxon>Bacteroidota</taxon>
        <taxon>Cytophagia</taxon>
        <taxon>Cytophagales</taxon>
        <taxon>Persicobacteraceae</taxon>
        <taxon>Fulvitalea</taxon>
    </lineage>
</organism>
<name>A0AAU9CJG9_9BACT</name>
<dbReference type="EMBL" id="AP025314">
    <property type="protein sequence ID" value="BDD09061.1"/>
    <property type="molecule type" value="Genomic_DNA"/>
</dbReference>
<dbReference type="PANTHER" id="PTHR30296:SF0">
    <property type="entry name" value="LACTATE UTILIZATION PROTEIN A"/>
    <property type="match status" value="1"/>
</dbReference>
<feature type="domain" description="Cysteine-rich" evidence="1">
    <location>
        <begin position="120"/>
        <end position="215"/>
    </location>
</feature>
<evidence type="ECO:0000259" key="1">
    <source>
        <dbReference type="Pfam" id="PF02754"/>
    </source>
</evidence>
<dbReference type="PANTHER" id="PTHR30296">
    <property type="entry name" value="UNCHARACTERIZED PROTEIN YKGE"/>
    <property type="match status" value="1"/>
</dbReference>
<reference evidence="2 3" key="1">
    <citation type="submission" date="2021-12" db="EMBL/GenBank/DDBJ databases">
        <title>Genome sequencing of bacteria with rrn-lacking chromosome and rrn-plasmid.</title>
        <authorList>
            <person name="Anda M."/>
            <person name="Iwasaki W."/>
        </authorList>
    </citation>
    <scope>NUCLEOTIDE SEQUENCE [LARGE SCALE GENOMIC DNA]</scope>
    <source>
        <strain evidence="2 3">DSM 100852</strain>
    </source>
</reference>
<gene>
    <name evidence="2" type="ORF">FUAX_14930</name>
</gene>
<protein>
    <submittedName>
        <fullName evidence="2">Fe-S oxidoreductase</fullName>
    </submittedName>
</protein>
<dbReference type="Pfam" id="PF02754">
    <property type="entry name" value="CCG"/>
    <property type="match status" value="2"/>
</dbReference>
<dbReference type="GO" id="GO:0005829">
    <property type="term" value="C:cytosol"/>
    <property type="evidence" value="ECO:0007669"/>
    <property type="project" value="TreeGrafter"/>
</dbReference>
<accession>A0AAU9CJG9</accession>
<proteinExistence type="predicted"/>
<keyword evidence="3" id="KW-1185">Reference proteome</keyword>
<dbReference type="InterPro" id="IPR004017">
    <property type="entry name" value="Cys_rich_dom"/>
</dbReference>
<dbReference type="Proteomes" id="UP001348817">
    <property type="component" value="Chromosome"/>
</dbReference>